<organism evidence="2">
    <name type="scientific">uncultured Gemmatimonadaceae bacterium</name>
    <dbReference type="NCBI Taxonomy" id="246130"/>
    <lineage>
        <taxon>Bacteria</taxon>
        <taxon>Pseudomonadati</taxon>
        <taxon>Gemmatimonadota</taxon>
        <taxon>Gemmatimonadia</taxon>
        <taxon>Gemmatimonadales</taxon>
        <taxon>Gemmatimonadaceae</taxon>
        <taxon>environmental samples</taxon>
    </lineage>
</organism>
<evidence type="ECO:0000256" key="1">
    <source>
        <dbReference type="SAM" id="MobiDB-lite"/>
    </source>
</evidence>
<sequence>MPGLLRRSGTRAASDAGRWLVASIGVGALAACGPARPAARGDRGTPPPAQASATPGAAELFAPGVISDAKRQWRITFTADGQTAYFAESEGFFPATRQATIHVTHRVGGTWTEPTVAPFSGRYSDIDPFITPDGSRLYFSSIRPVDGVLRGDIDVWYVERTPAGWGEPQRLGPEVNGPADELYASASARGDLYFAVGPAGPGPGADWDIYTAARAGHGFAPRQPIAAVNTDLRFDPRTPTADWEFNPEISTDGRTLVFTSLRPGGHGYGDLYVSHHRGGEWSPPRNLGPAVNTAFDEFHPTLARDGYLYFARNTFTPTHGDLYRILATEVQALRPDARGGGRR</sequence>
<feature type="region of interest" description="Disordered" evidence="1">
    <location>
        <begin position="35"/>
        <end position="54"/>
    </location>
</feature>
<proteinExistence type="predicted"/>
<dbReference type="Gene3D" id="2.120.10.30">
    <property type="entry name" value="TolB, C-terminal domain"/>
    <property type="match status" value="1"/>
</dbReference>
<gene>
    <name evidence="2" type="ORF">AVDCRST_MAG11-2307</name>
</gene>
<reference evidence="2" key="1">
    <citation type="submission" date="2020-02" db="EMBL/GenBank/DDBJ databases">
        <authorList>
            <person name="Meier V. D."/>
        </authorList>
    </citation>
    <scope>NUCLEOTIDE SEQUENCE</scope>
    <source>
        <strain evidence="2">AVDCRST_MAG11</strain>
    </source>
</reference>
<dbReference type="SUPFAM" id="SSF82171">
    <property type="entry name" value="DPP6 N-terminal domain-like"/>
    <property type="match status" value="1"/>
</dbReference>
<protein>
    <submittedName>
        <fullName evidence="2">Uncharacterized protein</fullName>
    </submittedName>
</protein>
<dbReference type="AlphaFoldDB" id="A0A6J4LB42"/>
<accession>A0A6J4LB42</accession>
<dbReference type="Pfam" id="PF07676">
    <property type="entry name" value="PD40"/>
    <property type="match status" value="3"/>
</dbReference>
<name>A0A6J4LB42_9BACT</name>
<dbReference type="InterPro" id="IPR011659">
    <property type="entry name" value="WD40"/>
</dbReference>
<evidence type="ECO:0000313" key="2">
    <source>
        <dbReference type="EMBL" id="CAA9327476.1"/>
    </source>
</evidence>
<dbReference type="PROSITE" id="PS51257">
    <property type="entry name" value="PROKAR_LIPOPROTEIN"/>
    <property type="match status" value="1"/>
</dbReference>
<dbReference type="EMBL" id="CADCTU010000529">
    <property type="protein sequence ID" value="CAA9327476.1"/>
    <property type="molecule type" value="Genomic_DNA"/>
</dbReference>
<dbReference type="InterPro" id="IPR011042">
    <property type="entry name" value="6-blade_b-propeller_TolB-like"/>
</dbReference>